<feature type="compositionally biased region" description="Low complexity" evidence="9">
    <location>
        <begin position="34"/>
        <end position="59"/>
    </location>
</feature>
<proteinExistence type="inferred from homology"/>
<evidence type="ECO:0000256" key="9">
    <source>
        <dbReference type="SAM" id="MobiDB-lite"/>
    </source>
</evidence>
<dbReference type="InParanoid" id="A0A1E7F8R0"/>
<dbReference type="AlphaFoldDB" id="A0A1E7F8R0"/>
<keyword evidence="6 10" id="KW-1133">Transmembrane helix</keyword>
<comment type="function">
    <text evidence="1">Component of the MICOS complex, a large protein complex of the mitochondrial inner membrane that plays crucial roles in the maintenance of crista junctions, inner membrane architecture, and formation of contact sites to the outer membrane.</text>
</comment>
<dbReference type="Proteomes" id="UP000095751">
    <property type="component" value="Unassembled WGS sequence"/>
</dbReference>
<evidence type="ECO:0000256" key="5">
    <source>
        <dbReference type="ARBA" id="ARBA00022792"/>
    </source>
</evidence>
<evidence type="ECO:0000256" key="2">
    <source>
        <dbReference type="ARBA" id="ARBA00004273"/>
    </source>
</evidence>
<dbReference type="EMBL" id="KV784360">
    <property type="protein sequence ID" value="OEU14405.1"/>
    <property type="molecule type" value="Genomic_DNA"/>
</dbReference>
<evidence type="ECO:0000313" key="12">
    <source>
        <dbReference type="Proteomes" id="UP000095751"/>
    </source>
</evidence>
<organism evidence="11 12">
    <name type="scientific">Fragilariopsis cylindrus CCMP1102</name>
    <dbReference type="NCBI Taxonomy" id="635003"/>
    <lineage>
        <taxon>Eukaryota</taxon>
        <taxon>Sar</taxon>
        <taxon>Stramenopiles</taxon>
        <taxon>Ochrophyta</taxon>
        <taxon>Bacillariophyta</taxon>
        <taxon>Bacillariophyceae</taxon>
        <taxon>Bacillariophycidae</taxon>
        <taxon>Bacillariales</taxon>
        <taxon>Bacillariaceae</taxon>
        <taxon>Fragilariopsis</taxon>
    </lineage>
</organism>
<accession>A0A1E7F8R0</accession>
<sequence>MSSSSSSQEQEQNNNSSESSTTSSVPAVATTAINTTPSPSPSTNTTTLPSTSSSSWTLPKGIEDDIEQALIKTAVGAVAGGLFGVIFLRSGNGRRAASVATGIGVSFGSTYERIKLRYNSE</sequence>
<feature type="region of interest" description="Disordered" evidence="9">
    <location>
        <begin position="1"/>
        <end position="59"/>
    </location>
</feature>
<evidence type="ECO:0000256" key="1">
    <source>
        <dbReference type="ARBA" id="ARBA00002689"/>
    </source>
</evidence>
<keyword evidence="4 10" id="KW-0812">Transmembrane</keyword>
<evidence type="ECO:0000256" key="3">
    <source>
        <dbReference type="ARBA" id="ARBA00006792"/>
    </source>
</evidence>
<keyword evidence="12" id="KW-1185">Reference proteome</keyword>
<dbReference type="KEGG" id="fcy:FRACYDRAFT_269578"/>
<reference evidence="11 12" key="1">
    <citation type="submission" date="2016-09" db="EMBL/GenBank/DDBJ databases">
        <title>Extensive genetic diversity and differential bi-allelic expression allows diatom success in the polar Southern Ocean.</title>
        <authorList>
            <consortium name="DOE Joint Genome Institute"/>
            <person name="Mock T."/>
            <person name="Otillar R.P."/>
            <person name="Strauss J."/>
            <person name="Dupont C."/>
            <person name="Frickenhaus S."/>
            <person name="Maumus F."/>
            <person name="Mcmullan M."/>
            <person name="Sanges R."/>
            <person name="Schmutz J."/>
            <person name="Toseland A."/>
            <person name="Valas R."/>
            <person name="Veluchamy A."/>
            <person name="Ward B.J."/>
            <person name="Allen A."/>
            <person name="Barry K."/>
            <person name="Falciatore A."/>
            <person name="Ferrante M."/>
            <person name="Fortunato A.E."/>
            <person name="Gloeckner G."/>
            <person name="Gruber A."/>
            <person name="Hipkin R."/>
            <person name="Janech M."/>
            <person name="Kroth P."/>
            <person name="Leese F."/>
            <person name="Lindquist E."/>
            <person name="Lyon B.R."/>
            <person name="Martin J."/>
            <person name="Mayer C."/>
            <person name="Parker M."/>
            <person name="Quesneville H."/>
            <person name="Raymond J."/>
            <person name="Uhlig C."/>
            <person name="Valentin K.U."/>
            <person name="Worden A.Z."/>
            <person name="Armbrust E.V."/>
            <person name="Bowler C."/>
            <person name="Green B."/>
            <person name="Moulton V."/>
            <person name="Van Oosterhout C."/>
            <person name="Grigoriev I."/>
        </authorList>
    </citation>
    <scope>NUCLEOTIDE SEQUENCE [LARGE SCALE GENOMIC DNA]</scope>
    <source>
        <strain evidence="11 12">CCMP1102</strain>
    </source>
</reference>
<evidence type="ECO:0000256" key="6">
    <source>
        <dbReference type="ARBA" id="ARBA00022989"/>
    </source>
</evidence>
<evidence type="ECO:0000256" key="7">
    <source>
        <dbReference type="ARBA" id="ARBA00023128"/>
    </source>
</evidence>
<feature type="compositionally biased region" description="Low complexity" evidence="9">
    <location>
        <begin position="1"/>
        <end position="24"/>
    </location>
</feature>
<dbReference type="InterPro" id="IPR007512">
    <property type="entry name" value="Mic10"/>
</dbReference>
<evidence type="ECO:0000256" key="10">
    <source>
        <dbReference type="SAM" id="Phobius"/>
    </source>
</evidence>
<dbReference type="GO" id="GO:0061617">
    <property type="term" value="C:MICOS complex"/>
    <property type="evidence" value="ECO:0007669"/>
    <property type="project" value="InterPro"/>
</dbReference>
<evidence type="ECO:0000256" key="8">
    <source>
        <dbReference type="ARBA" id="ARBA00023136"/>
    </source>
</evidence>
<gene>
    <name evidence="11" type="ORF">FRACYDRAFT_269578</name>
</gene>
<evidence type="ECO:0000313" key="11">
    <source>
        <dbReference type="EMBL" id="OEU14405.1"/>
    </source>
</evidence>
<evidence type="ECO:0000256" key="4">
    <source>
        <dbReference type="ARBA" id="ARBA00022692"/>
    </source>
</evidence>
<keyword evidence="5" id="KW-0999">Mitochondrion inner membrane</keyword>
<protein>
    <submittedName>
        <fullName evidence="11">Uncharacterized protein</fullName>
    </submittedName>
</protein>
<comment type="subcellular location">
    <subcellularLocation>
        <location evidence="2">Mitochondrion inner membrane</location>
    </subcellularLocation>
</comment>
<comment type="similarity">
    <text evidence="3">Belongs to the MICOS complex subunit Mic10 family.</text>
</comment>
<feature type="transmembrane region" description="Helical" evidence="10">
    <location>
        <begin position="69"/>
        <end position="88"/>
    </location>
</feature>
<name>A0A1E7F8R0_9STRA</name>
<keyword evidence="7" id="KW-0496">Mitochondrion</keyword>
<keyword evidence="8 10" id="KW-0472">Membrane</keyword>
<dbReference type="Pfam" id="PF04418">
    <property type="entry name" value="DUF543"/>
    <property type="match status" value="1"/>
</dbReference>